<dbReference type="PANTHER" id="PTHR30468">
    <property type="entry name" value="ALPHA-KETOGLUTARATE-DEPENDENT SULFONATE DIOXYGENASE"/>
    <property type="match status" value="1"/>
</dbReference>
<dbReference type="PANTHER" id="PTHR30468:SF1">
    <property type="entry name" value="ALPHA-KETOGLUTARATE-DEPENDENT SULFONATE DIOXYGENASE"/>
    <property type="match status" value="1"/>
</dbReference>
<evidence type="ECO:0000313" key="8">
    <source>
        <dbReference type="Proteomes" id="UP000239504"/>
    </source>
</evidence>
<accession>A0A2S7K301</accession>
<dbReference type="AlphaFoldDB" id="A0A2S7K301"/>
<dbReference type="GO" id="GO:0005737">
    <property type="term" value="C:cytoplasm"/>
    <property type="evidence" value="ECO:0007669"/>
    <property type="project" value="TreeGrafter"/>
</dbReference>
<keyword evidence="4" id="KW-0560">Oxidoreductase</keyword>
<evidence type="ECO:0000256" key="5">
    <source>
        <dbReference type="ARBA" id="ARBA00023004"/>
    </source>
</evidence>
<evidence type="ECO:0000256" key="2">
    <source>
        <dbReference type="ARBA" id="ARBA00022723"/>
    </source>
</evidence>
<keyword evidence="2" id="KW-0479">Metal-binding</keyword>
<dbReference type="GO" id="GO:0016706">
    <property type="term" value="F:2-oxoglutarate-dependent dioxygenase activity"/>
    <property type="evidence" value="ECO:0007669"/>
    <property type="project" value="TreeGrafter"/>
</dbReference>
<keyword evidence="3 7" id="KW-0223">Dioxygenase</keyword>
<name>A0A2S7K301_9PROT</name>
<proteinExistence type="inferred from homology"/>
<organism evidence="7 8">
    <name type="scientific">Hyphococcus luteus</name>
    <dbReference type="NCBI Taxonomy" id="2058213"/>
    <lineage>
        <taxon>Bacteria</taxon>
        <taxon>Pseudomonadati</taxon>
        <taxon>Pseudomonadota</taxon>
        <taxon>Alphaproteobacteria</taxon>
        <taxon>Parvularculales</taxon>
        <taxon>Parvularculaceae</taxon>
        <taxon>Hyphococcus</taxon>
    </lineage>
</organism>
<dbReference type="EMBL" id="PJCH01000011">
    <property type="protein sequence ID" value="PQA86880.1"/>
    <property type="molecule type" value="Genomic_DNA"/>
</dbReference>
<gene>
    <name evidence="7" type="ORF">CW354_15510</name>
</gene>
<comment type="similarity">
    <text evidence="1">Belongs to the TfdA dioxygenase family.</text>
</comment>
<dbReference type="InterPro" id="IPR003819">
    <property type="entry name" value="TauD/TfdA-like"/>
</dbReference>
<comment type="caution">
    <text evidence="7">The sequence shown here is derived from an EMBL/GenBank/DDBJ whole genome shotgun (WGS) entry which is preliminary data.</text>
</comment>
<dbReference type="SUPFAM" id="SSF51197">
    <property type="entry name" value="Clavaminate synthase-like"/>
    <property type="match status" value="1"/>
</dbReference>
<evidence type="ECO:0000256" key="4">
    <source>
        <dbReference type="ARBA" id="ARBA00023002"/>
    </source>
</evidence>
<protein>
    <submittedName>
        <fullName evidence="7">Taurine dioxygenase</fullName>
    </submittedName>
</protein>
<dbReference type="Pfam" id="PF02668">
    <property type="entry name" value="TauD"/>
    <property type="match status" value="1"/>
</dbReference>
<dbReference type="InterPro" id="IPR051323">
    <property type="entry name" value="AtsK-like"/>
</dbReference>
<dbReference type="InterPro" id="IPR042098">
    <property type="entry name" value="TauD-like_sf"/>
</dbReference>
<reference evidence="7 8" key="1">
    <citation type="submission" date="2017-12" db="EMBL/GenBank/DDBJ databases">
        <authorList>
            <person name="Hurst M.R.H."/>
        </authorList>
    </citation>
    <scope>NUCLEOTIDE SEQUENCE [LARGE SCALE GENOMIC DNA]</scope>
    <source>
        <strain evidence="7 8">SY-3-19</strain>
    </source>
</reference>
<sequence>MTTSFGREYNAAKTYRHIEAAPHCAAMGAEIKGVDVGNLSDDAFKEVEDALFRHKMIYLRNQEIDAGVLESFSARFGEFADDAYTDGIDGHRNVQPIIKEADVKTGWVFGAGWHTDSPFLKRPPAISILYGVDIPPYGGDTVWANSALAYRLLSPAMKDLIESLKVHMSMRDVLVGAQTKGNPGDDPIGKLVKLRAAAELPEDLKEKIQGAYHPLVRTHPVSGEKCLYVDGSYAINFEGFAEEEAAPIIGYLVGHITQPAFMCRLRWEPKTLTLWDNRLCIHQALNDYDGFRREMYRTTIAGEAPR</sequence>
<evidence type="ECO:0000313" key="7">
    <source>
        <dbReference type="EMBL" id="PQA86880.1"/>
    </source>
</evidence>
<keyword evidence="5" id="KW-0408">Iron</keyword>
<feature type="domain" description="TauD/TfdA-like" evidence="6">
    <location>
        <begin position="26"/>
        <end position="299"/>
    </location>
</feature>
<dbReference type="Proteomes" id="UP000239504">
    <property type="component" value="Unassembled WGS sequence"/>
</dbReference>
<evidence type="ECO:0000256" key="1">
    <source>
        <dbReference type="ARBA" id="ARBA00005896"/>
    </source>
</evidence>
<dbReference type="GO" id="GO:0046872">
    <property type="term" value="F:metal ion binding"/>
    <property type="evidence" value="ECO:0007669"/>
    <property type="project" value="UniProtKB-KW"/>
</dbReference>
<evidence type="ECO:0000256" key="3">
    <source>
        <dbReference type="ARBA" id="ARBA00022964"/>
    </source>
</evidence>
<dbReference type="Gene3D" id="3.60.130.10">
    <property type="entry name" value="Clavaminate synthase-like"/>
    <property type="match status" value="1"/>
</dbReference>
<evidence type="ECO:0000259" key="6">
    <source>
        <dbReference type="Pfam" id="PF02668"/>
    </source>
</evidence>
<dbReference type="OrthoDB" id="7209371at2"/>
<keyword evidence="8" id="KW-1185">Reference proteome</keyword>